<evidence type="ECO:0000313" key="2">
    <source>
        <dbReference type="Proteomes" id="UP000612680"/>
    </source>
</evidence>
<gene>
    <name evidence="1" type="ORF">HWI92_24500</name>
</gene>
<dbReference type="Proteomes" id="UP000612680">
    <property type="component" value="Chromosome"/>
</dbReference>
<reference evidence="1 2" key="1">
    <citation type="submission" date="2020-06" db="EMBL/GenBank/DDBJ databases">
        <title>Dyadobacter sandarakinus sp. nov., isolated from the soil of the Arctic Yellow River Station.</title>
        <authorList>
            <person name="Zhang Y."/>
            <person name="Peng F."/>
        </authorList>
    </citation>
    <scope>NUCLEOTIDE SEQUENCE [LARGE SCALE GENOMIC DNA]</scope>
    <source>
        <strain evidence="1 2">Q3-56</strain>
    </source>
</reference>
<organism evidence="1 2">
    <name type="scientific">Dyadobacter sandarakinus</name>
    <dbReference type="NCBI Taxonomy" id="2747268"/>
    <lineage>
        <taxon>Bacteria</taxon>
        <taxon>Pseudomonadati</taxon>
        <taxon>Bacteroidota</taxon>
        <taxon>Cytophagia</taxon>
        <taxon>Cytophagales</taxon>
        <taxon>Spirosomataceae</taxon>
        <taxon>Dyadobacter</taxon>
    </lineage>
</organism>
<protein>
    <submittedName>
        <fullName evidence="1">Uncharacterized protein</fullName>
    </submittedName>
</protein>
<name>A0ABX7ICX9_9BACT</name>
<accession>A0ABX7ICX9</accession>
<proteinExistence type="predicted"/>
<dbReference type="RefSeq" id="WP_204660036.1">
    <property type="nucleotide sequence ID" value="NZ_CP056775.1"/>
</dbReference>
<sequence length="111" mass="12727">MHTVTIEIPDELSSKEISLSIAKHLYEKDLVSAEQAAKLAGVEDKEYVKNELYKDRAEAWLKFQNRTAQEALQEQVKRQGYTGLDKKKLDALIKKLDVQEPLELLLSQLTK</sequence>
<evidence type="ECO:0000313" key="1">
    <source>
        <dbReference type="EMBL" id="QRR03845.1"/>
    </source>
</evidence>
<dbReference type="EMBL" id="CP056775">
    <property type="protein sequence ID" value="QRR03845.1"/>
    <property type="molecule type" value="Genomic_DNA"/>
</dbReference>
<keyword evidence="2" id="KW-1185">Reference proteome</keyword>